<dbReference type="EMBL" id="KB292619">
    <property type="protein sequence ID" value="ELU17238.1"/>
    <property type="molecule type" value="Genomic_DNA"/>
</dbReference>
<dbReference type="EMBL" id="AMQN01016990">
    <property type="status" value="NOT_ANNOTATED_CDS"/>
    <property type="molecule type" value="Genomic_DNA"/>
</dbReference>
<gene>
    <name evidence="2" type="ORF">CAPTEDRAFT_202388</name>
</gene>
<feature type="coiled-coil region" evidence="1">
    <location>
        <begin position="85"/>
        <end position="123"/>
    </location>
</feature>
<name>R7VEI3_CAPTE</name>
<accession>R7VEI3</accession>
<protein>
    <submittedName>
        <fullName evidence="2 3">Uncharacterized protein</fullName>
    </submittedName>
</protein>
<evidence type="ECO:0000313" key="3">
    <source>
        <dbReference type="EnsemblMetazoa" id="CapteP202388"/>
    </source>
</evidence>
<keyword evidence="1" id="KW-0175">Coiled coil</keyword>
<proteinExistence type="predicted"/>
<evidence type="ECO:0000313" key="4">
    <source>
        <dbReference type="Proteomes" id="UP000014760"/>
    </source>
</evidence>
<evidence type="ECO:0000256" key="1">
    <source>
        <dbReference type="SAM" id="Coils"/>
    </source>
</evidence>
<organism evidence="2">
    <name type="scientific">Capitella teleta</name>
    <name type="common">Polychaete worm</name>
    <dbReference type="NCBI Taxonomy" id="283909"/>
    <lineage>
        <taxon>Eukaryota</taxon>
        <taxon>Metazoa</taxon>
        <taxon>Spiralia</taxon>
        <taxon>Lophotrochozoa</taxon>
        <taxon>Annelida</taxon>
        <taxon>Polychaeta</taxon>
        <taxon>Sedentaria</taxon>
        <taxon>Scolecida</taxon>
        <taxon>Capitellidae</taxon>
        <taxon>Capitella</taxon>
    </lineage>
</organism>
<dbReference type="Proteomes" id="UP000014760">
    <property type="component" value="Unassembled WGS sequence"/>
</dbReference>
<reference evidence="4" key="1">
    <citation type="submission" date="2012-12" db="EMBL/GenBank/DDBJ databases">
        <authorList>
            <person name="Hellsten U."/>
            <person name="Grimwood J."/>
            <person name="Chapman J.A."/>
            <person name="Shapiro H."/>
            <person name="Aerts A."/>
            <person name="Otillar R.P."/>
            <person name="Terry A.Y."/>
            <person name="Boore J.L."/>
            <person name="Simakov O."/>
            <person name="Marletaz F."/>
            <person name="Cho S.-J."/>
            <person name="Edsinger-Gonzales E."/>
            <person name="Havlak P."/>
            <person name="Kuo D.-H."/>
            <person name="Larsson T."/>
            <person name="Lv J."/>
            <person name="Arendt D."/>
            <person name="Savage R."/>
            <person name="Osoegawa K."/>
            <person name="de Jong P."/>
            <person name="Lindberg D.R."/>
            <person name="Seaver E.C."/>
            <person name="Weisblat D.A."/>
            <person name="Putnam N.H."/>
            <person name="Grigoriev I.V."/>
            <person name="Rokhsar D.S."/>
        </authorList>
    </citation>
    <scope>NUCLEOTIDE SEQUENCE</scope>
    <source>
        <strain evidence="4">I ESC-2004</strain>
    </source>
</reference>
<reference evidence="2 4" key="2">
    <citation type="journal article" date="2013" name="Nature">
        <title>Insights into bilaterian evolution from three spiralian genomes.</title>
        <authorList>
            <person name="Simakov O."/>
            <person name="Marletaz F."/>
            <person name="Cho S.J."/>
            <person name="Edsinger-Gonzales E."/>
            <person name="Havlak P."/>
            <person name="Hellsten U."/>
            <person name="Kuo D.H."/>
            <person name="Larsson T."/>
            <person name="Lv J."/>
            <person name="Arendt D."/>
            <person name="Savage R."/>
            <person name="Osoegawa K."/>
            <person name="de Jong P."/>
            <person name="Grimwood J."/>
            <person name="Chapman J.A."/>
            <person name="Shapiro H."/>
            <person name="Aerts A."/>
            <person name="Otillar R.P."/>
            <person name="Terry A.Y."/>
            <person name="Boore J.L."/>
            <person name="Grigoriev I.V."/>
            <person name="Lindberg D.R."/>
            <person name="Seaver E.C."/>
            <person name="Weisblat D.A."/>
            <person name="Putnam N.H."/>
            <person name="Rokhsar D.S."/>
        </authorList>
    </citation>
    <scope>NUCLEOTIDE SEQUENCE</scope>
    <source>
        <strain evidence="2 4">I ESC-2004</strain>
    </source>
</reference>
<sequence length="202" mass="23332">MTSLSIPLSWHVSLATVQSDQRVLNCSTMAQPRLKLDNILLLVTLLILQITASYSKSLGRAAEERKAIELEDEAELSTTDHVTEKRDLESEVQRLSMAVERAYEELEKLREEVADNHKKHRNAVPKISCRSAHTSWHGAVGRTLEYLDNFDVHCRNGEFLRQWRMSWGEQSNGLKQIHYVCCRFLSHREDKSQRRKSQMIAS</sequence>
<evidence type="ECO:0000313" key="2">
    <source>
        <dbReference type="EMBL" id="ELU17238.1"/>
    </source>
</evidence>
<dbReference type="AlphaFoldDB" id="R7VEI3"/>
<dbReference type="EnsemblMetazoa" id="CapteT202388">
    <property type="protein sequence ID" value="CapteP202388"/>
    <property type="gene ID" value="CapteG202388"/>
</dbReference>
<dbReference type="HOGENOM" id="CLU_1355782_0_0_1"/>
<reference evidence="3" key="3">
    <citation type="submission" date="2015-06" db="UniProtKB">
        <authorList>
            <consortium name="EnsemblMetazoa"/>
        </authorList>
    </citation>
    <scope>IDENTIFICATION</scope>
</reference>
<keyword evidence="4" id="KW-1185">Reference proteome</keyword>